<feature type="region of interest" description="Disordered" evidence="1">
    <location>
        <begin position="84"/>
        <end position="119"/>
    </location>
</feature>
<accession>A0A151GV56</accession>
<evidence type="ECO:0000313" key="3">
    <source>
        <dbReference type="Proteomes" id="UP000076580"/>
    </source>
</evidence>
<dbReference type="GeneID" id="63714778"/>
<dbReference type="Proteomes" id="UP000076580">
    <property type="component" value="Chromosome 01"/>
</dbReference>
<evidence type="ECO:0000256" key="1">
    <source>
        <dbReference type="SAM" id="MobiDB-lite"/>
    </source>
</evidence>
<dbReference type="InParanoid" id="A0A151GV56"/>
<reference evidence="2 3" key="1">
    <citation type="journal article" date="2016" name="Sci. Rep.">
        <title>Insights into Adaptations to a Near-Obligate Nematode Endoparasitic Lifestyle from the Finished Genome of Drechmeria coniospora.</title>
        <authorList>
            <person name="Zhang L."/>
            <person name="Zhou Z."/>
            <person name="Guo Q."/>
            <person name="Fokkens L."/>
            <person name="Miskei M."/>
            <person name="Pocsi I."/>
            <person name="Zhang W."/>
            <person name="Chen M."/>
            <person name="Wang L."/>
            <person name="Sun Y."/>
            <person name="Donzelli B.G."/>
            <person name="Gibson D.M."/>
            <person name="Nelson D.R."/>
            <person name="Luo J.G."/>
            <person name="Rep M."/>
            <person name="Liu H."/>
            <person name="Yang S."/>
            <person name="Wang J."/>
            <person name="Krasnoff S.B."/>
            <person name="Xu Y."/>
            <person name="Molnar I."/>
            <person name="Lin M."/>
        </authorList>
    </citation>
    <scope>NUCLEOTIDE SEQUENCE [LARGE SCALE GENOMIC DNA]</scope>
    <source>
        <strain evidence="2 3">ARSEF 6962</strain>
    </source>
</reference>
<dbReference type="RefSeq" id="XP_040660347.1">
    <property type="nucleotide sequence ID" value="XM_040799464.1"/>
</dbReference>
<proteinExistence type="predicted"/>
<keyword evidence="3" id="KW-1185">Reference proteome</keyword>
<dbReference type="EMBL" id="LAYC01000001">
    <property type="protein sequence ID" value="KYK60995.1"/>
    <property type="molecule type" value="Genomic_DNA"/>
</dbReference>
<feature type="compositionally biased region" description="Basic and acidic residues" evidence="1">
    <location>
        <begin position="91"/>
        <end position="106"/>
    </location>
</feature>
<name>A0A151GV56_DRECN</name>
<sequence>MPSSVRRRSLMVALGSHESWRNRVIVLCRQRFTRQHLSSCLVNALYCPDTKLARSRLAAGVHVQSRLGACRSWLPRAAINRILDGGSEGTQNREDRGQDGAMKEEENLADESARALYSC</sequence>
<comment type="caution">
    <text evidence="2">The sequence shown here is derived from an EMBL/GenBank/DDBJ whole genome shotgun (WGS) entry which is preliminary data.</text>
</comment>
<organism evidence="2 3">
    <name type="scientific">Drechmeria coniospora</name>
    <name type="common">Nematophagous fungus</name>
    <name type="synonym">Meria coniospora</name>
    <dbReference type="NCBI Taxonomy" id="98403"/>
    <lineage>
        <taxon>Eukaryota</taxon>
        <taxon>Fungi</taxon>
        <taxon>Dikarya</taxon>
        <taxon>Ascomycota</taxon>
        <taxon>Pezizomycotina</taxon>
        <taxon>Sordariomycetes</taxon>
        <taxon>Hypocreomycetidae</taxon>
        <taxon>Hypocreales</taxon>
        <taxon>Ophiocordycipitaceae</taxon>
        <taxon>Drechmeria</taxon>
    </lineage>
</organism>
<dbReference type="AlphaFoldDB" id="A0A151GV56"/>
<evidence type="ECO:0000313" key="2">
    <source>
        <dbReference type="EMBL" id="KYK60995.1"/>
    </source>
</evidence>
<gene>
    <name evidence="2" type="ORF">DCS_02135</name>
</gene>
<protein>
    <submittedName>
        <fullName evidence="2">Uncharacterized protein</fullName>
    </submittedName>
</protein>